<evidence type="ECO:0000313" key="2">
    <source>
        <dbReference type="Proteomes" id="UP000236664"/>
    </source>
</evidence>
<name>A0A2K0W6F3_GIBNY</name>
<reference evidence="1 2" key="1">
    <citation type="submission" date="2017-06" db="EMBL/GenBank/DDBJ databases">
        <title>Genome of Fusarium nygamai isolate CS10214.</title>
        <authorList>
            <person name="Gardiner D.M."/>
            <person name="Obanor F."/>
            <person name="Kazan K."/>
        </authorList>
    </citation>
    <scope>NUCLEOTIDE SEQUENCE [LARGE SCALE GENOMIC DNA]</scope>
    <source>
        <strain evidence="1 2">CS10214</strain>
    </source>
</reference>
<gene>
    <name evidence="1" type="ORF">FNYG_08929</name>
</gene>
<sequence>MSSDLVPTGMSDLDVYLTDRYAPKDDASQSATPEEDAASIRRKCSYIRTKWYFRGHSISIRYSIMAV</sequence>
<evidence type="ECO:0000313" key="1">
    <source>
        <dbReference type="EMBL" id="PNP77848.1"/>
    </source>
</evidence>
<dbReference type="EMBL" id="MTQA01000123">
    <property type="protein sequence ID" value="PNP77848.1"/>
    <property type="molecule type" value="Genomic_DNA"/>
</dbReference>
<protein>
    <submittedName>
        <fullName evidence="1">Uncharacterized protein</fullName>
    </submittedName>
</protein>
<dbReference type="AlphaFoldDB" id="A0A2K0W6F3"/>
<proteinExistence type="predicted"/>
<dbReference type="STRING" id="42673.A0A2K0W6F3"/>
<dbReference type="Proteomes" id="UP000236664">
    <property type="component" value="Unassembled WGS sequence"/>
</dbReference>
<comment type="caution">
    <text evidence="1">The sequence shown here is derived from an EMBL/GenBank/DDBJ whole genome shotgun (WGS) entry which is preliminary data.</text>
</comment>
<accession>A0A2K0W6F3</accession>
<keyword evidence="2" id="KW-1185">Reference proteome</keyword>
<organism evidence="1 2">
    <name type="scientific">Gibberella nygamai</name>
    <name type="common">Bean root rot disease fungus</name>
    <name type="synonym">Fusarium nygamai</name>
    <dbReference type="NCBI Taxonomy" id="42673"/>
    <lineage>
        <taxon>Eukaryota</taxon>
        <taxon>Fungi</taxon>
        <taxon>Dikarya</taxon>
        <taxon>Ascomycota</taxon>
        <taxon>Pezizomycotina</taxon>
        <taxon>Sordariomycetes</taxon>
        <taxon>Hypocreomycetidae</taxon>
        <taxon>Hypocreales</taxon>
        <taxon>Nectriaceae</taxon>
        <taxon>Fusarium</taxon>
        <taxon>Fusarium fujikuroi species complex</taxon>
    </lineage>
</organism>